<gene>
    <name evidence="2" type="ORF">SCLCIDRAFT_546090</name>
</gene>
<dbReference type="HOGENOM" id="CLU_2051025_0_0_1"/>
<keyword evidence="3" id="KW-1185">Reference proteome</keyword>
<reference evidence="2 3" key="1">
    <citation type="submission" date="2014-04" db="EMBL/GenBank/DDBJ databases">
        <authorList>
            <consortium name="DOE Joint Genome Institute"/>
            <person name="Kuo A."/>
            <person name="Kohler A."/>
            <person name="Nagy L.G."/>
            <person name="Floudas D."/>
            <person name="Copeland A."/>
            <person name="Barry K.W."/>
            <person name="Cichocki N."/>
            <person name="Veneault-Fourrey C."/>
            <person name="LaButti K."/>
            <person name="Lindquist E.A."/>
            <person name="Lipzen A."/>
            <person name="Lundell T."/>
            <person name="Morin E."/>
            <person name="Murat C."/>
            <person name="Sun H."/>
            <person name="Tunlid A."/>
            <person name="Henrissat B."/>
            <person name="Grigoriev I.V."/>
            <person name="Hibbett D.S."/>
            <person name="Martin F."/>
            <person name="Nordberg H.P."/>
            <person name="Cantor M.N."/>
            <person name="Hua S.X."/>
        </authorList>
    </citation>
    <scope>NUCLEOTIDE SEQUENCE [LARGE SCALE GENOMIC DNA]</scope>
    <source>
        <strain evidence="2 3">Foug A</strain>
    </source>
</reference>
<evidence type="ECO:0000313" key="3">
    <source>
        <dbReference type="Proteomes" id="UP000053989"/>
    </source>
</evidence>
<dbReference type="InParanoid" id="A0A0C3D949"/>
<dbReference type="Proteomes" id="UP000053989">
    <property type="component" value="Unassembled WGS sequence"/>
</dbReference>
<feature type="region of interest" description="Disordered" evidence="1">
    <location>
        <begin position="85"/>
        <end position="120"/>
    </location>
</feature>
<dbReference type="AlphaFoldDB" id="A0A0C3D949"/>
<accession>A0A0C3D949</accession>
<evidence type="ECO:0000313" key="2">
    <source>
        <dbReference type="EMBL" id="KIM52606.1"/>
    </source>
</evidence>
<proteinExistence type="predicted"/>
<feature type="compositionally biased region" description="Polar residues" evidence="1">
    <location>
        <begin position="93"/>
        <end position="120"/>
    </location>
</feature>
<dbReference type="EMBL" id="KN822205">
    <property type="protein sequence ID" value="KIM52606.1"/>
    <property type="molecule type" value="Genomic_DNA"/>
</dbReference>
<reference evidence="3" key="2">
    <citation type="submission" date="2015-01" db="EMBL/GenBank/DDBJ databases">
        <title>Evolutionary Origins and Diversification of the Mycorrhizal Mutualists.</title>
        <authorList>
            <consortium name="DOE Joint Genome Institute"/>
            <consortium name="Mycorrhizal Genomics Consortium"/>
            <person name="Kohler A."/>
            <person name="Kuo A."/>
            <person name="Nagy L.G."/>
            <person name="Floudas D."/>
            <person name="Copeland A."/>
            <person name="Barry K.W."/>
            <person name="Cichocki N."/>
            <person name="Veneault-Fourrey C."/>
            <person name="LaButti K."/>
            <person name="Lindquist E.A."/>
            <person name="Lipzen A."/>
            <person name="Lundell T."/>
            <person name="Morin E."/>
            <person name="Murat C."/>
            <person name="Riley R."/>
            <person name="Ohm R."/>
            <person name="Sun H."/>
            <person name="Tunlid A."/>
            <person name="Henrissat B."/>
            <person name="Grigoriev I.V."/>
            <person name="Hibbett D.S."/>
            <person name="Martin F."/>
        </authorList>
    </citation>
    <scope>NUCLEOTIDE SEQUENCE [LARGE SCALE GENOMIC DNA]</scope>
    <source>
        <strain evidence="3">Foug A</strain>
    </source>
</reference>
<name>A0A0C3D949_9AGAM</name>
<organism evidence="2 3">
    <name type="scientific">Scleroderma citrinum Foug A</name>
    <dbReference type="NCBI Taxonomy" id="1036808"/>
    <lineage>
        <taxon>Eukaryota</taxon>
        <taxon>Fungi</taxon>
        <taxon>Dikarya</taxon>
        <taxon>Basidiomycota</taxon>
        <taxon>Agaricomycotina</taxon>
        <taxon>Agaricomycetes</taxon>
        <taxon>Agaricomycetidae</taxon>
        <taxon>Boletales</taxon>
        <taxon>Sclerodermatineae</taxon>
        <taxon>Sclerodermataceae</taxon>
        <taxon>Scleroderma</taxon>
    </lineage>
</organism>
<protein>
    <submittedName>
        <fullName evidence="2">Uncharacterized protein</fullName>
    </submittedName>
</protein>
<evidence type="ECO:0000256" key="1">
    <source>
        <dbReference type="SAM" id="MobiDB-lite"/>
    </source>
</evidence>
<sequence>MRGFSNPFMQLTFSPGFSNQGSRRLVPLLKSPHLSSSYISFILTYLAMYIPRRIHIPSFLLVITKHAEAQSKELVPVPIARLGSSRVHRHTNSQDTSHVSSTSCSNNINELVTNSRNLDD</sequence>